<sequence length="121" mass="12853">MNAANPDNGSAITRFGDCLVDPGKLTSTKAIAVMSEHYACPPECLPLRRADTALNTEDGAVPVLAEQDAERKWDTEMAGLCREAIRLVTRAQQREEPDPPPSADGDSGASEVDECPARTAG</sequence>
<name>A0A511MC87_9NOCA</name>
<evidence type="ECO:0000313" key="3">
    <source>
        <dbReference type="Proteomes" id="UP000321424"/>
    </source>
</evidence>
<dbReference type="RefSeq" id="WP_147130323.1">
    <property type="nucleotide sequence ID" value="NZ_BJXA01000014.1"/>
</dbReference>
<proteinExistence type="predicted"/>
<organism evidence="2 3">
    <name type="scientific">Nocardia ninae NBRC 108245</name>
    <dbReference type="NCBI Taxonomy" id="1210091"/>
    <lineage>
        <taxon>Bacteria</taxon>
        <taxon>Bacillati</taxon>
        <taxon>Actinomycetota</taxon>
        <taxon>Actinomycetes</taxon>
        <taxon>Mycobacteriales</taxon>
        <taxon>Nocardiaceae</taxon>
        <taxon>Nocardia</taxon>
    </lineage>
</organism>
<protein>
    <submittedName>
        <fullName evidence="2">Uncharacterized protein</fullName>
    </submittedName>
</protein>
<accession>A0A511MC87</accession>
<evidence type="ECO:0000313" key="2">
    <source>
        <dbReference type="EMBL" id="GEM38240.1"/>
    </source>
</evidence>
<dbReference type="OrthoDB" id="4570851at2"/>
<evidence type="ECO:0000256" key="1">
    <source>
        <dbReference type="SAM" id="MobiDB-lite"/>
    </source>
</evidence>
<dbReference type="AlphaFoldDB" id="A0A511MC87"/>
<comment type="caution">
    <text evidence="2">The sequence shown here is derived from an EMBL/GenBank/DDBJ whole genome shotgun (WGS) entry which is preliminary data.</text>
</comment>
<reference evidence="2 3" key="1">
    <citation type="submission" date="2019-07" db="EMBL/GenBank/DDBJ databases">
        <title>Whole genome shotgun sequence of Nocardia ninae NBRC 108245.</title>
        <authorList>
            <person name="Hosoyama A."/>
            <person name="Uohara A."/>
            <person name="Ohji S."/>
            <person name="Ichikawa N."/>
        </authorList>
    </citation>
    <scope>NUCLEOTIDE SEQUENCE [LARGE SCALE GENOMIC DNA]</scope>
    <source>
        <strain evidence="2 3">NBRC 108245</strain>
    </source>
</reference>
<dbReference type="Proteomes" id="UP000321424">
    <property type="component" value="Unassembled WGS sequence"/>
</dbReference>
<keyword evidence="3" id="KW-1185">Reference proteome</keyword>
<gene>
    <name evidence="2" type="ORF">NN4_27590</name>
</gene>
<feature type="region of interest" description="Disordered" evidence="1">
    <location>
        <begin position="88"/>
        <end position="121"/>
    </location>
</feature>
<dbReference type="EMBL" id="BJXA01000014">
    <property type="protein sequence ID" value="GEM38240.1"/>
    <property type="molecule type" value="Genomic_DNA"/>
</dbReference>